<dbReference type="EMBL" id="JADSJP010000035">
    <property type="protein sequence ID" value="MBG2880741.1"/>
    <property type="molecule type" value="Genomic_DNA"/>
</dbReference>
<evidence type="ECO:0000313" key="3">
    <source>
        <dbReference type="Proteomes" id="UP000614721"/>
    </source>
</evidence>
<organism evidence="2 3">
    <name type="scientific">Proteus alimentorum</name>
    <dbReference type="NCBI Taxonomy" id="1973495"/>
    <lineage>
        <taxon>Bacteria</taxon>
        <taxon>Pseudomonadati</taxon>
        <taxon>Pseudomonadota</taxon>
        <taxon>Gammaproteobacteria</taxon>
        <taxon>Enterobacterales</taxon>
        <taxon>Morganellaceae</taxon>
        <taxon>Proteus</taxon>
    </lineage>
</organism>
<evidence type="ECO:0000313" key="2">
    <source>
        <dbReference type="EMBL" id="MBG2880741.1"/>
    </source>
</evidence>
<evidence type="ECO:0000259" key="1">
    <source>
        <dbReference type="Pfam" id="PF13643"/>
    </source>
</evidence>
<name>A0ABS0IYF2_9GAMM</name>
<feature type="domain" description="DUF4145" evidence="1">
    <location>
        <begin position="156"/>
        <end position="233"/>
    </location>
</feature>
<sequence>MAYLHYFSHLHCTLCGHTVNYRLLYSTPQAEQQSRYNGITTWRESDTHFSGLFTCDHCRNPVMIQFHIDEELKINPNLKGLFNRPYLFLNRLKHTEISGSPPQQAYTLDVSKWGEDLRQAFIIDSVMPEQSDTIPVALPNDIRSMYVDDLLQVTGSPRHVLIACRAILEATCKDKLTQPKGNLVNLIGRLVQEGYLPKAISEWAHTIREFGNSAVHESVAPERETANEIMMFTKTLLELMYSYPEKIQEIRENHPKNSVAK</sequence>
<comment type="caution">
    <text evidence="2">The sequence shown here is derived from an EMBL/GenBank/DDBJ whole genome shotgun (WGS) entry which is preliminary data.</text>
</comment>
<dbReference type="Proteomes" id="UP000614721">
    <property type="component" value="Unassembled WGS sequence"/>
</dbReference>
<gene>
    <name evidence="2" type="ORF">I4902_15905</name>
</gene>
<proteinExistence type="predicted"/>
<reference evidence="2 3" key="1">
    <citation type="submission" date="2020-11" db="EMBL/GenBank/DDBJ databases">
        <title>Enhanced detection system for hospital associated transmission using whole genome sequencing surveillance.</title>
        <authorList>
            <person name="Harrison L.H."/>
            <person name="Van Tyne D."/>
            <person name="Marsh J.W."/>
            <person name="Griffith M.P."/>
            <person name="Snyder D.J."/>
            <person name="Cooper V.S."/>
            <person name="Mustapha M."/>
        </authorList>
    </citation>
    <scope>NUCLEOTIDE SEQUENCE [LARGE SCALE GENOMIC DNA]</scope>
    <source>
        <strain evidence="2 3">PR00075</strain>
    </source>
</reference>
<keyword evidence="3" id="KW-1185">Reference proteome</keyword>
<dbReference type="Pfam" id="PF13643">
    <property type="entry name" value="DUF4145"/>
    <property type="match status" value="1"/>
</dbReference>
<accession>A0ABS0IYF2</accession>
<dbReference type="RefSeq" id="WP_196535067.1">
    <property type="nucleotide sequence ID" value="NZ_JADRYY010000035.1"/>
</dbReference>
<protein>
    <submittedName>
        <fullName evidence="2">DUF4145 domain-containing protein</fullName>
    </submittedName>
</protein>
<dbReference type="InterPro" id="IPR025285">
    <property type="entry name" value="DUF4145"/>
</dbReference>